<reference evidence="12 13" key="1">
    <citation type="submission" date="2024-01" db="EMBL/GenBank/DDBJ databases">
        <title>The genome of the rayed Mediterranean limpet Patella caerulea (Linnaeus, 1758).</title>
        <authorList>
            <person name="Anh-Thu Weber A."/>
            <person name="Halstead-Nussloch G."/>
        </authorList>
    </citation>
    <scope>NUCLEOTIDE SEQUENCE [LARGE SCALE GENOMIC DNA]</scope>
    <source>
        <strain evidence="12">AATW-2023a</strain>
        <tissue evidence="12">Whole specimen</tissue>
    </source>
</reference>
<feature type="compositionally biased region" description="Basic and acidic residues" evidence="9">
    <location>
        <begin position="113"/>
        <end position="122"/>
    </location>
</feature>
<keyword evidence="6" id="KW-0238">DNA-binding</keyword>
<dbReference type="CDD" id="cd19683">
    <property type="entry name" value="bHLH_SOHLH_like"/>
    <property type="match status" value="1"/>
</dbReference>
<protein>
    <recommendedName>
        <fullName evidence="10">BHLH domain-containing protein</fullName>
    </recommendedName>
</protein>
<dbReference type="GO" id="GO:0000981">
    <property type="term" value="F:DNA-binding transcription factor activity, RNA polymerase II-specific"/>
    <property type="evidence" value="ECO:0007669"/>
    <property type="project" value="TreeGrafter"/>
</dbReference>
<evidence type="ECO:0000259" key="10">
    <source>
        <dbReference type="PROSITE" id="PS50888"/>
    </source>
</evidence>
<feature type="compositionally biased region" description="Low complexity" evidence="9">
    <location>
        <begin position="160"/>
        <end position="181"/>
    </location>
</feature>
<feature type="compositionally biased region" description="Acidic residues" evidence="9">
    <location>
        <begin position="124"/>
        <end position="139"/>
    </location>
</feature>
<evidence type="ECO:0000256" key="7">
    <source>
        <dbReference type="ARBA" id="ARBA00023163"/>
    </source>
</evidence>
<dbReference type="EMBL" id="JAZGQO010000002">
    <property type="protein sequence ID" value="KAK6189794.1"/>
    <property type="molecule type" value="Genomic_DNA"/>
</dbReference>
<dbReference type="EMBL" id="JAZGQO010000006">
    <property type="protein sequence ID" value="KAK6184587.1"/>
    <property type="molecule type" value="Genomic_DNA"/>
</dbReference>
<dbReference type="InterPro" id="IPR011598">
    <property type="entry name" value="bHLH_dom"/>
</dbReference>
<keyword evidence="5" id="KW-0805">Transcription regulation</keyword>
<sequence>MNQVDDNYVDDDEEMPTSCDGITQTDYDEDDPGSEEENMNFNHKQNYLNVNNSRKRVLEELTDYENLPPYKSPKIDRLLFQASCQLNEEDKENYAGHCSKLVSWEGPDETPGEDTKDSRLSDEIVTDETIEAEQDEEVNDDKNTPGVSPRRSEKHVRIVTSSPDCSRTTPTTTYTVLPTSTPYSPDEKNNWYHVYTSVQNKILNGMSLSTPCSESQTTPAIGTAPSGQAICLSGQGTSGGQAICLSGQGSSGGQSLCLSGQGSYVYTPHPKTGQLFYLSAGADGSPQLSLCPPPPFPTPDTVTKSTLERTTPSSPFAQLQPTTLCLNSSGEENLQIPNDHINDTLTLNADNFVCKKPNYELLQSPEVHEEEPRETHNLKERRRRARIKEACDLMRNLIPGMSEKTDKATVFEFAARYIHFLKTYTGSQYDKDFLIKYSPY</sequence>
<keyword evidence="13" id="KW-1185">Reference proteome</keyword>
<dbReference type="GO" id="GO:0030154">
    <property type="term" value="P:cell differentiation"/>
    <property type="evidence" value="ECO:0007669"/>
    <property type="project" value="UniProtKB-KW"/>
</dbReference>
<dbReference type="GO" id="GO:0000978">
    <property type="term" value="F:RNA polymerase II cis-regulatory region sequence-specific DNA binding"/>
    <property type="evidence" value="ECO:0007669"/>
    <property type="project" value="TreeGrafter"/>
</dbReference>
<evidence type="ECO:0000256" key="3">
    <source>
        <dbReference type="ARBA" id="ARBA00022782"/>
    </source>
</evidence>
<dbReference type="Pfam" id="PF00010">
    <property type="entry name" value="HLH"/>
    <property type="match status" value="1"/>
</dbReference>
<dbReference type="InterPro" id="IPR036638">
    <property type="entry name" value="HLH_DNA-bd_sf"/>
</dbReference>
<dbReference type="PANTHER" id="PTHR15402">
    <property type="entry name" value="TRANSCRIPTION FACTOR-LIKE 5 PROTEIN"/>
    <property type="match status" value="1"/>
</dbReference>
<evidence type="ECO:0000256" key="1">
    <source>
        <dbReference type="ARBA" id="ARBA00004123"/>
    </source>
</evidence>
<evidence type="ECO:0000313" key="11">
    <source>
        <dbReference type="EMBL" id="KAK6184587.1"/>
    </source>
</evidence>
<evidence type="ECO:0000256" key="6">
    <source>
        <dbReference type="ARBA" id="ARBA00023125"/>
    </source>
</evidence>
<comment type="subcellular location">
    <subcellularLocation>
        <location evidence="1">Nucleus</location>
    </subcellularLocation>
</comment>
<evidence type="ECO:0000256" key="4">
    <source>
        <dbReference type="ARBA" id="ARBA00022871"/>
    </source>
</evidence>
<evidence type="ECO:0000313" key="12">
    <source>
        <dbReference type="EMBL" id="KAK6189794.1"/>
    </source>
</evidence>
<dbReference type="GO" id="GO:0046983">
    <property type="term" value="F:protein dimerization activity"/>
    <property type="evidence" value="ECO:0007669"/>
    <property type="project" value="InterPro"/>
</dbReference>
<evidence type="ECO:0000256" key="8">
    <source>
        <dbReference type="ARBA" id="ARBA00023242"/>
    </source>
</evidence>
<accession>A0AAN8KB35</accession>
<keyword evidence="7" id="KW-0804">Transcription</keyword>
<dbReference type="Proteomes" id="UP001347796">
    <property type="component" value="Unassembled WGS sequence"/>
</dbReference>
<evidence type="ECO:0000256" key="5">
    <source>
        <dbReference type="ARBA" id="ARBA00023015"/>
    </source>
</evidence>
<dbReference type="PANTHER" id="PTHR15402:SF2">
    <property type="entry name" value="TRANSCRIPTION FACTOR LIKE 5"/>
    <property type="match status" value="1"/>
</dbReference>
<feature type="compositionally biased region" description="Acidic residues" evidence="9">
    <location>
        <begin position="26"/>
        <end position="38"/>
    </location>
</feature>
<keyword evidence="4" id="KW-0744">Spermatogenesis</keyword>
<dbReference type="GO" id="GO:0005634">
    <property type="term" value="C:nucleus"/>
    <property type="evidence" value="ECO:0007669"/>
    <property type="project" value="UniProtKB-SubCell"/>
</dbReference>
<feature type="region of interest" description="Disordered" evidence="9">
    <location>
        <begin position="1"/>
        <end position="39"/>
    </location>
</feature>
<dbReference type="GO" id="GO:0007283">
    <property type="term" value="P:spermatogenesis"/>
    <property type="evidence" value="ECO:0007669"/>
    <property type="project" value="UniProtKB-KW"/>
</dbReference>
<dbReference type="InterPro" id="IPR039583">
    <property type="entry name" value="TCFL5/SOLH1/2"/>
</dbReference>
<keyword evidence="2" id="KW-0217">Developmental protein</keyword>
<dbReference type="AlphaFoldDB" id="A0AAN8KB35"/>
<proteinExistence type="predicted"/>
<evidence type="ECO:0000256" key="9">
    <source>
        <dbReference type="SAM" id="MobiDB-lite"/>
    </source>
</evidence>
<comment type="caution">
    <text evidence="12">The sequence shown here is derived from an EMBL/GenBank/DDBJ whole genome shotgun (WGS) entry which is preliminary data.</text>
</comment>
<keyword evidence="8" id="KW-0539">Nucleus</keyword>
<evidence type="ECO:0000256" key="2">
    <source>
        <dbReference type="ARBA" id="ARBA00022473"/>
    </source>
</evidence>
<evidence type="ECO:0000313" key="13">
    <source>
        <dbReference type="Proteomes" id="UP001347796"/>
    </source>
</evidence>
<feature type="region of interest" description="Disordered" evidence="9">
    <location>
        <begin position="102"/>
        <end position="181"/>
    </location>
</feature>
<dbReference type="PROSITE" id="PS50888">
    <property type="entry name" value="BHLH"/>
    <property type="match status" value="1"/>
</dbReference>
<gene>
    <name evidence="12" type="ORF">SNE40_001786</name>
    <name evidence="11" type="ORF">SNE40_007033</name>
</gene>
<dbReference type="Gene3D" id="4.10.280.10">
    <property type="entry name" value="Helix-loop-helix DNA-binding domain"/>
    <property type="match status" value="1"/>
</dbReference>
<dbReference type="SUPFAM" id="SSF47459">
    <property type="entry name" value="HLH, helix-loop-helix DNA-binding domain"/>
    <property type="match status" value="1"/>
</dbReference>
<organism evidence="12 13">
    <name type="scientific">Patella caerulea</name>
    <name type="common">Rayed Mediterranean limpet</name>
    <dbReference type="NCBI Taxonomy" id="87958"/>
    <lineage>
        <taxon>Eukaryota</taxon>
        <taxon>Metazoa</taxon>
        <taxon>Spiralia</taxon>
        <taxon>Lophotrochozoa</taxon>
        <taxon>Mollusca</taxon>
        <taxon>Gastropoda</taxon>
        <taxon>Patellogastropoda</taxon>
        <taxon>Patelloidea</taxon>
        <taxon>Patellidae</taxon>
        <taxon>Patella</taxon>
    </lineage>
</organism>
<name>A0AAN8KB35_PATCE</name>
<dbReference type="SMART" id="SM00353">
    <property type="entry name" value="HLH"/>
    <property type="match status" value="1"/>
</dbReference>
<keyword evidence="3" id="KW-0221">Differentiation</keyword>
<feature type="domain" description="BHLH" evidence="10">
    <location>
        <begin position="371"/>
        <end position="421"/>
    </location>
</feature>